<accession>A0A371H4S7</accession>
<evidence type="ECO:0000313" key="1">
    <source>
        <dbReference type="EMBL" id="RDX97799.1"/>
    </source>
</evidence>
<dbReference type="OrthoDB" id="1432175at2759"/>
<organism evidence="1 2">
    <name type="scientific">Mucuna pruriens</name>
    <name type="common">Velvet bean</name>
    <name type="synonym">Dolichos pruriens</name>
    <dbReference type="NCBI Taxonomy" id="157652"/>
    <lineage>
        <taxon>Eukaryota</taxon>
        <taxon>Viridiplantae</taxon>
        <taxon>Streptophyta</taxon>
        <taxon>Embryophyta</taxon>
        <taxon>Tracheophyta</taxon>
        <taxon>Spermatophyta</taxon>
        <taxon>Magnoliopsida</taxon>
        <taxon>eudicotyledons</taxon>
        <taxon>Gunneridae</taxon>
        <taxon>Pentapetalae</taxon>
        <taxon>rosids</taxon>
        <taxon>fabids</taxon>
        <taxon>Fabales</taxon>
        <taxon>Fabaceae</taxon>
        <taxon>Papilionoideae</taxon>
        <taxon>50 kb inversion clade</taxon>
        <taxon>NPAAA clade</taxon>
        <taxon>indigoferoid/millettioid clade</taxon>
        <taxon>Phaseoleae</taxon>
        <taxon>Mucuna</taxon>
    </lineage>
</organism>
<gene>
    <name evidence="1" type="ORF">CR513_19395</name>
</gene>
<comment type="caution">
    <text evidence="1">The sequence shown here is derived from an EMBL/GenBank/DDBJ whole genome shotgun (WGS) entry which is preliminary data.</text>
</comment>
<name>A0A371H4S7_MUCPR</name>
<reference evidence="1" key="1">
    <citation type="submission" date="2018-05" db="EMBL/GenBank/DDBJ databases">
        <title>Draft genome of Mucuna pruriens seed.</title>
        <authorList>
            <person name="Nnadi N.E."/>
            <person name="Vos R."/>
            <person name="Hasami M.H."/>
            <person name="Devisetty U.K."/>
            <person name="Aguiy J.C."/>
        </authorList>
    </citation>
    <scope>NUCLEOTIDE SEQUENCE [LARGE SCALE GENOMIC DNA]</scope>
    <source>
        <strain evidence="1">JCA_2017</strain>
    </source>
</reference>
<dbReference type="Proteomes" id="UP000257109">
    <property type="component" value="Unassembled WGS sequence"/>
</dbReference>
<sequence length="76" mass="8842">ERVYIHGSCGSQPRGQIPLPLTSSSLIRHKLIRYEAKQIGESMILKYTVEDVEMVEDKDIKDQINEYHKLLEELKT</sequence>
<feature type="non-terminal residue" evidence="1">
    <location>
        <position position="1"/>
    </location>
</feature>
<protein>
    <submittedName>
        <fullName evidence="1">Uncharacterized protein</fullName>
    </submittedName>
</protein>
<proteinExistence type="predicted"/>
<keyword evidence="2" id="KW-1185">Reference proteome</keyword>
<dbReference type="EMBL" id="QJKJ01003570">
    <property type="protein sequence ID" value="RDX97799.1"/>
    <property type="molecule type" value="Genomic_DNA"/>
</dbReference>
<dbReference type="AlphaFoldDB" id="A0A371H4S7"/>
<evidence type="ECO:0000313" key="2">
    <source>
        <dbReference type="Proteomes" id="UP000257109"/>
    </source>
</evidence>